<keyword evidence="6" id="KW-0967">Endosome</keyword>
<keyword evidence="9 10" id="KW-0472">Membrane</keyword>
<protein>
    <recommendedName>
        <fullName evidence="10">Transmembrane 9 superfamily member</fullName>
    </recommendedName>
</protein>
<dbReference type="PANTHER" id="PTHR10766:SF180">
    <property type="entry name" value="TRANSMEMBRANE 9 SUPERFAMILY MEMBER"/>
    <property type="match status" value="1"/>
</dbReference>
<feature type="transmembrane region" description="Helical" evidence="10">
    <location>
        <begin position="735"/>
        <end position="755"/>
    </location>
</feature>
<evidence type="ECO:0000256" key="1">
    <source>
        <dbReference type="ARBA" id="ARBA00004337"/>
    </source>
</evidence>
<feature type="transmembrane region" description="Helical" evidence="10">
    <location>
        <begin position="697"/>
        <end position="723"/>
    </location>
</feature>
<dbReference type="GO" id="GO:0010008">
    <property type="term" value="C:endosome membrane"/>
    <property type="evidence" value="ECO:0007669"/>
    <property type="project" value="UniProtKB-SubCell"/>
</dbReference>
<evidence type="ECO:0000256" key="8">
    <source>
        <dbReference type="ARBA" id="ARBA00023034"/>
    </source>
</evidence>
<name>A0A5N6LS84_9ASTR</name>
<dbReference type="EMBL" id="SZYD01000018">
    <property type="protein sequence ID" value="KAD2804448.1"/>
    <property type="molecule type" value="Genomic_DNA"/>
</dbReference>
<dbReference type="Proteomes" id="UP000326396">
    <property type="component" value="Linkage Group LG8"/>
</dbReference>
<dbReference type="AlphaFoldDB" id="A0A5N6LS84"/>
<keyword evidence="8" id="KW-0333">Golgi apparatus</keyword>
<keyword evidence="7 10" id="KW-1133">Transmembrane helix</keyword>
<comment type="subcellular location">
    <subcellularLocation>
        <location evidence="1">Endosome membrane</location>
        <topology evidence="1">Multi-pass membrane protein</topology>
    </subcellularLocation>
    <subcellularLocation>
        <location evidence="2">Golgi apparatus membrane</location>
        <topology evidence="2">Multi-pass membrane protein</topology>
    </subcellularLocation>
</comment>
<feature type="transmembrane region" description="Helical" evidence="10">
    <location>
        <begin position="12"/>
        <end position="32"/>
    </location>
</feature>
<evidence type="ECO:0000256" key="4">
    <source>
        <dbReference type="ARBA" id="ARBA00022692"/>
    </source>
</evidence>
<evidence type="ECO:0000256" key="6">
    <source>
        <dbReference type="ARBA" id="ARBA00022753"/>
    </source>
</evidence>
<comment type="caution">
    <text evidence="11">The sequence shown here is derived from an EMBL/GenBank/DDBJ whole genome shotgun (WGS) entry which is preliminary data.</text>
</comment>
<evidence type="ECO:0000313" key="12">
    <source>
        <dbReference type="Proteomes" id="UP000326396"/>
    </source>
</evidence>
<keyword evidence="12" id="KW-1185">Reference proteome</keyword>
<feature type="transmembrane region" description="Helical" evidence="10">
    <location>
        <begin position="442"/>
        <end position="463"/>
    </location>
</feature>
<feature type="transmembrane region" description="Helical" evidence="10">
    <location>
        <begin position="605"/>
        <end position="628"/>
    </location>
</feature>
<comment type="similarity">
    <text evidence="3 10">Belongs to the nonaspanin (TM9SF) (TC 9.A.2) family.</text>
</comment>
<organism evidence="11 12">
    <name type="scientific">Mikania micrantha</name>
    <name type="common">bitter vine</name>
    <dbReference type="NCBI Taxonomy" id="192012"/>
    <lineage>
        <taxon>Eukaryota</taxon>
        <taxon>Viridiplantae</taxon>
        <taxon>Streptophyta</taxon>
        <taxon>Embryophyta</taxon>
        <taxon>Tracheophyta</taxon>
        <taxon>Spermatophyta</taxon>
        <taxon>Magnoliopsida</taxon>
        <taxon>eudicotyledons</taxon>
        <taxon>Gunneridae</taxon>
        <taxon>Pentapetalae</taxon>
        <taxon>asterids</taxon>
        <taxon>campanulids</taxon>
        <taxon>Asterales</taxon>
        <taxon>Asteraceae</taxon>
        <taxon>Asteroideae</taxon>
        <taxon>Heliantheae alliance</taxon>
        <taxon>Eupatorieae</taxon>
        <taxon>Mikania</taxon>
    </lineage>
</organism>
<dbReference type="Pfam" id="PF02990">
    <property type="entry name" value="EMP70"/>
    <property type="match status" value="1"/>
</dbReference>
<keyword evidence="4 10" id="KW-0812">Transmembrane</keyword>
<feature type="transmembrane region" description="Helical" evidence="10">
    <location>
        <begin position="505"/>
        <end position="532"/>
    </location>
</feature>
<evidence type="ECO:0000256" key="5">
    <source>
        <dbReference type="ARBA" id="ARBA00022729"/>
    </source>
</evidence>
<feature type="transmembrane region" description="Helical" evidence="10">
    <location>
        <begin position="38"/>
        <end position="62"/>
    </location>
</feature>
<evidence type="ECO:0000256" key="3">
    <source>
        <dbReference type="ARBA" id="ARBA00005227"/>
    </source>
</evidence>
<evidence type="ECO:0000313" key="11">
    <source>
        <dbReference type="EMBL" id="KAD2804448.1"/>
    </source>
</evidence>
<dbReference type="GO" id="GO:0072657">
    <property type="term" value="P:protein localization to membrane"/>
    <property type="evidence" value="ECO:0007669"/>
    <property type="project" value="TreeGrafter"/>
</dbReference>
<evidence type="ECO:0000256" key="9">
    <source>
        <dbReference type="ARBA" id="ARBA00023136"/>
    </source>
</evidence>
<evidence type="ECO:0000256" key="10">
    <source>
        <dbReference type="RuleBase" id="RU363079"/>
    </source>
</evidence>
<feature type="transmembrane region" description="Helical" evidence="10">
    <location>
        <begin position="666"/>
        <end position="685"/>
    </location>
</feature>
<dbReference type="GO" id="GO:0000139">
    <property type="term" value="C:Golgi membrane"/>
    <property type="evidence" value="ECO:0007669"/>
    <property type="project" value="UniProtKB-SubCell"/>
</dbReference>
<feature type="transmembrane region" description="Helical" evidence="10">
    <location>
        <begin position="575"/>
        <end position="593"/>
    </location>
</feature>
<reference evidence="11 12" key="1">
    <citation type="submission" date="2019-05" db="EMBL/GenBank/DDBJ databases">
        <title>Mikania micrantha, genome provides insights into the molecular mechanism of rapid growth.</title>
        <authorList>
            <person name="Liu B."/>
        </authorList>
    </citation>
    <scope>NUCLEOTIDE SEQUENCE [LARGE SCALE GENOMIC DNA]</scope>
    <source>
        <strain evidence="11">NLD-2019</strain>
        <tissue evidence="11">Leaf</tissue>
    </source>
</reference>
<proteinExistence type="inferred from homology"/>
<evidence type="ECO:0000256" key="7">
    <source>
        <dbReference type="ARBA" id="ARBA00022989"/>
    </source>
</evidence>
<sequence>MADMGYEEPKASKLPAAALILRVTTLVTLAVSMSFLRYVFFGIAAGLFYILLHLPFDLYFFFRKKRLINNHAFLIYDFYGDKVCMILLATAVGSLFGATVEINSGAKHIEWFGEEYSDAKDYHSKMREYCMLAHISAVFLLIGCFCSLISSVISSRALLKLHSKHKSKDQFDKELIVSKTTVRGTQAVTLKVKVKVSSYFSSTFGSNQRRPVPSGQPVNNLVAAKVELNICDHRYSKGDIIPLYGNKVGPYSNPRETYGYYDYAYCSPDTVKEENLNLGEMLNGDRLVSTPYKFEFLVDKVYAVLCNKTLSKTDVSKFRNAIEKNYYMQLHFDDLPLWAFIGMQKDIYSHEGVERVPILDTHFEFVVFYNMDRVIEVLLVSDDSSFVHMTEDKEVNVGFTYSVSWKKTQQPFDQRIYVHCVNYIYVDPSFLPNHTPVHHQSITFSSVALLILFIVLLTFYVLVLRKDISKYSHDVEDNQMAEYQEETGWKNIHGDVFRFPKHKSLFAAALGSGTHLLVLIISILVLGILGFFPPYARGAFWNALVIVYAVTSVVSGYASVSFYSQLEGTNWMMNLLLTGGIFFVPLFLTFGFLNSVAVSYGTTAALPLIGIVMLSVLWIFVSSPLLLLGGIIGKNKASDFQAPCRTAKCPKEVPRLRWYRGVVPQMALAGILPFGVIYIQLYYIFATVWGHCIYTLYSILCVVFILLLIMTALVSVALTYFQLAAEDHEWWWRSFFRGGSTGLFIYGYCIYYYFWRSDMTGFMQTSFFFGYMACVSYGIFLALGSVAFGASLLFEAYKSHLLQCLAIVKVGLEAEAWVETPGSNSSMDKAHHRL</sequence>
<accession>A0A5N6LS84</accession>
<feature type="transmembrane region" description="Helical" evidence="10">
    <location>
        <begin position="129"/>
        <end position="153"/>
    </location>
</feature>
<evidence type="ECO:0000256" key="2">
    <source>
        <dbReference type="ARBA" id="ARBA00004653"/>
    </source>
</evidence>
<feature type="transmembrane region" description="Helical" evidence="10">
    <location>
        <begin position="538"/>
        <end position="563"/>
    </location>
</feature>
<keyword evidence="5" id="KW-0732">Signal</keyword>
<dbReference type="PANTHER" id="PTHR10766">
    <property type="entry name" value="TRANSMEMBRANE 9 SUPERFAMILY PROTEIN"/>
    <property type="match status" value="1"/>
</dbReference>
<dbReference type="InterPro" id="IPR004240">
    <property type="entry name" value="EMP70"/>
</dbReference>
<feature type="transmembrane region" description="Helical" evidence="10">
    <location>
        <begin position="767"/>
        <end position="794"/>
    </location>
</feature>
<gene>
    <name evidence="11" type="ORF">E3N88_37825</name>
</gene>
<dbReference type="OrthoDB" id="1666796at2759"/>